<accession>A0A4Q9MGU4</accession>
<evidence type="ECO:0000256" key="3">
    <source>
        <dbReference type="ARBA" id="ARBA00022670"/>
    </source>
</evidence>
<keyword evidence="3" id="KW-0645">Protease</keyword>
<evidence type="ECO:0000256" key="2">
    <source>
        <dbReference type="ARBA" id="ARBA00022553"/>
    </source>
</evidence>
<dbReference type="PANTHER" id="PTHR46896">
    <property type="entry name" value="SENTRIN-SPECIFIC PROTEASE"/>
    <property type="match status" value="1"/>
</dbReference>
<dbReference type="InterPro" id="IPR038765">
    <property type="entry name" value="Papain-like_cys_pep_sf"/>
</dbReference>
<dbReference type="SUPFAM" id="SSF54001">
    <property type="entry name" value="Cysteine proteinases"/>
    <property type="match status" value="1"/>
</dbReference>
<comment type="similarity">
    <text evidence="1">Belongs to the peptidase C48 family.</text>
</comment>
<dbReference type="Pfam" id="PF02902">
    <property type="entry name" value="Peptidase_C48"/>
    <property type="match status" value="1"/>
</dbReference>
<feature type="non-terminal residue" evidence="6">
    <location>
        <position position="100"/>
    </location>
</feature>
<reference evidence="6" key="1">
    <citation type="submission" date="2019-01" db="EMBL/GenBank/DDBJ databases">
        <title>Draft genome sequences of three monokaryotic isolates of the white-rot basidiomycete fungus Dichomitus squalens.</title>
        <authorList>
            <consortium name="DOE Joint Genome Institute"/>
            <person name="Lopez S.C."/>
            <person name="Andreopoulos B."/>
            <person name="Pangilinan J."/>
            <person name="Lipzen A."/>
            <person name="Riley R."/>
            <person name="Ahrendt S."/>
            <person name="Ng V."/>
            <person name="Barry K."/>
            <person name="Daum C."/>
            <person name="Grigoriev I.V."/>
            <person name="Hilden K.S."/>
            <person name="Makela M.R."/>
            <person name="de Vries R.P."/>
        </authorList>
    </citation>
    <scope>NUCLEOTIDE SEQUENCE [LARGE SCALE GENOMIC DNA]</scope>
    <source>
        <strain evidence="6">OM18370.1</strain>
    </source>
</reference>
<evidence type="ECO:0000256" key="5">
    <source>
        <dbReference type="ARBA" id="ARBA00022801"/>
    </source>
</evidence>
<name>A0A4Q9MGU4_9APHY</name>
<dbReference type="InterPro" id="IPR003653">
    <property type="entry name" value="Peptidase_C48_C"/>
</dbReference>
<organism evidence="6">
    <name type="scientific">Dichomitus squalens</name>
    <dbReference type="NCBI Taxonomy" id="114155"/>
    <lineage>
        <taxon>Eukaryota</taxon>
        <taxon>Fungi</taxon>
        <taxon>Dikarya</taxon>
        <taxon>Basidiomycota</taxon>
        <taxon>Agaricomycotina</taxon>
        <taxon>Agaricomycetes</taxon>
        <taxon>Polyporales</taxon>
        <taxon>Polyporaceae</taxon>
        <taxon>Dichomitus</taxon>
    </lineage>
</organism>
<sequence>YIYTFDSLGSKHPAAANRLAKYLRFEAVDKKGLQLEETRLAVVKHAKVDLFPFLHQATIPCADVFLVQSPLQTNFCDCGLFVLAFVEVFMDDPVRAGELI</sequence>
<keyword evidence="4" id="KW-0833">Ubl conjugation pathway</keyword>
<dbReference type="PANTHER" id="PTHR46896:SF3">
    <property type="entry name" value="FI06413P-RELATED"/>
    <property type="match status" value="1"/>
</dbReference>
<protein>
    <submittedName>
        <fullName evidence="6">Uncharacterized protein</fullName>
    </submittedName>
</protein>
<evidence type="ECO:0000256" key="1">
    <source>
        <dbReference type="ARBA" id="ARBA00005234"/>
    </source>
</evidence>
<dbReference type="GO" id="GO:0016926">
    <property type="term" value="P:protein desumoylation"/>
    <property type="evidence" value="ECO:0007669"/>
    <property type="project" value="TreeGrafter"/>
</dbReference>
<dbReference type="InterPro" id="IPR051947">
    <property type="entry name" value="Sentrin-specific_protease"/>
</dbReference>
<dbReference type="Gene3D" id="3.40.395.10">
    <property type="entry name" value="Adenoviral Proteinase, Chain A"/>
    <property type="match status" value="1"/>
</dbReference>
<dbReference type="GO" id="GO:0005634">
    <property type="term" value="C:nucleus"/>
    <property type="evidence" value="ECO:0007669"/>
    <property type="project" value="TreeGrafter"/>
</dbReference>
<gene>
    <name evidence="6" type="ORF">BD311DRAFT_605053</name>
</gene>
<evidence type="ECO:0000313" key="6">
    <source>
        <dbReference type="EMBL" id="TBU26027.1"/>
    </source>
</evidence>
<dbReference type="OrthoDB" id="442460at2759"/>
<dbReference type="GO" id="GO:0006508">
    <property type="term" value="P:proteolysis"/>
    <property type="evidence" value="ECO:0007669"/>
    <property type="project" value="UniProtKB-KW"/>
</dbReference>
<evidence type="ECO:0000256" key="4">
    <source>
        <dbReference type="ARBA" id="ARBA00022786"/>
    </source>
</evidence>
<feature type="non-terminal residue" evidence="6">
    <location>
        <position position="1"/>
    </location>
</feature>
<dbReference type="EMBL" id="ML143452">
    <property type="protein sequence ID" value="TBU26027.1"/>
    <property type="molecule type" value="Genomic_DNA"/>
</dbReference>
<keyword evidence="5" id="KW-0378">Hydrolase</keyword>
<dbReference type="AlphaFoldDB" id="A0A4Q9MGU4"/>
<dbReference type="GO" id="GO:0005737">
    <property type="term" value="C:cytoplasm"/>
    <property type="evidence" value="ECO:0007669"/>
    <property type="project" value="TreeGrafter"/>
</dbReference>
<dbReference type="Proteomes" id="UP000292957">
    <property type="component" value="Unassembled WGS sequence"/>
</dbReference>
<dbReference type="GO" id="GO:0070139">
    <property type="term" value="F:SUMO-specific endopeptidase activity"/>
    <property type="evidence" value="ECO:0007669"/>
    <property type="project" value="TreeGrafter"/>
</dbReference>
<keyword evidence="2" id="KW-0597">Phosphoprotein</keyword>
<dbReference type="PROSITE" id="PS50600">
    <property type="entry name" value="ULP_PROTEASE"/>
    <property type="match status" value="1"/>
</dbReference>
<proteinExistence type="inferred from homology"/>